<dbReference type="SMART" id="SM00004">
    <property type="entry name" value="NL"/>
    <property type="match status" value="4"/>
</dbReference>
<feature type="domain" description="LNR" evidence="12">
    <location>
        <begin position="179"/>
        <end position="211"/>
    </location>
</feature>
<evidence type="ECO:0000256" key="3">
    <source>
        <dbReference type="ARBA" id="ARBA00004613"/>
    </source>
</evidence>
<dbReference type="Pfam" id="PF02415">
    <property type="entry name" value="Chlam_PMP"/>
    <property type="match status" value="1"/>
</dbReference>
<comment type="caution">
    <text evidence="13">The sequence shown here is derived from an EMBL/GenBank/DDBJ whole genome shotgun (WGS) entry which is preliminary data.</text>
</comment>
<dbReference type="Gene3D" id="3.30.300.320">
    <property type="match status" value="3"/>
</dbReference>
<evidence type="ECO:0000259" key="12">
    <source>
        <dbReference type="SMART" id="SM00004"/>
    </source>
</evidence>
<keyword evidence="10" id="KW-0998">Cell outer membrane</keyword>
<evidence type="ECO:0000256" key="6">
    <source>
        <dbReference type="ARBA" id="ARBA00022737"/>
    </source>
</evidence>
<evidence type="ECO:0000256" key="2">
    <source>
        <dbReference type="ARBA" id="ARBA00004442"/>
    </source>
</evidence>
<keyword evidence="9" id="KW-0325">Glycoprotein</keyword>
<evidence type="ECO:0000256" key="7">
    <source>
        <dbReference type="ARBA" id="ARBA00023136"/>
    </source>
</evidence>
<accession>A0AAU9ICE0</accession>
<dbReference type="NCBIfam" id="TIGR01376">
    <property type="entry name" value="POMP_repeat"/>
    <property type="match status" value="2"/>
</dbReference>
<gene>
    <name evidence="13" type="ORF">BSTOLATCC_MIC7203</name>
</gene>
<keyword evidence="4" id="KW-0964">Secreted</keyword>
<feature type="signal peptide" evidence="11">
    <location>
        <begin position="1"/>
        <end position="18"/>
    </location>
</feature>
<dbReference type="InterPro" id="IPR011050">
    <property type="entry name" value="Pectin_lyase_fold/virulence"/>
</dbReference>
<dbReference type="InterPro" id="IPR003368">
    <property type="entry name" value="POMP_repeat"/>
</dbReference>
<dbReference type="Pfam" id="PF13229">
    <property type="entry name" value="Beta_helix"/>
    <property type="match status" value="1"/>
</dbReference>
<evidence type="ECO:0000256" key="5">
    <source>
        <dbReference type="ARBA" id="ARBA00022729"/>
    </source>
</evidence>
<feature type="domain" description="LNR" evidence="12">
    <location>
        <begin position="142"/>
        <end position="176"/>
    </location>
</feature>
<proteinExistence type="predicted"/>
<reference evidence="13" key="1">
    <citation type="submission" date="2021-09" db="EMBL/GenBank/DDBJ databases">
        <authorList>
            <consortium name="AG Swart"/>
            <person name="Singh M."/>
            <person name="Singh A."/>
            <person name="Seah K."/>
            <person name="Emmerich C."/>
        </authorList>
    </citation>
    <scope>NUCLEOTIDE SEQUENCE</scope>
    <source>
        <strain evidence="13">ATCC30299</strain>
    </source>
</reference>
<dbReference type="InterPro" id="IPR039448">
    <property type="entry name" value="Beta_helix"/>
</dbReference>
<name>A0AAU9ICE0_9CILI</name>
<keyword evidence="6" id="KW-0677">Repeat</keyword>
<organism evidence="13 14">
    <name type="scientific">Blepharisma stoltei</name>
    <dbReference type="NCBI Taxonomy" id="1481888"/>
    <lineage>
        <taxon>Eukaryota</taxon>
        <taxon>Sar</taxon>
        <taxon>Alveolata</taxon>
        <taxon>Ciliophora</taxon>
        <taxon>Postciliodesmatophora</taxon>
        <taxon>Heterotrichea</taxon>
        <taxon>Heterotrichida</taxon>
        <taxon>Blepharismidae</taxon>
        <taxon>Blepharisma</taxon>
    </lineage>
</organism>
<feature type="domain" description="LNR" evidence="12">
    <location>
        <begin position="212"/>
        <end position="243"/>
    </location>
</feature>
<evidence type="ECO:0000256" key="8">
    <source>
        <dbReference type="ARBA" id="ARBA00023157"/>
    </source>
</evidence>
<evidence type="ECO:0000256" key="11">
    <source>
        <dbReference type="SAM" id="SignalP"/>
    </source>
</evidence>
<evidence type="ECO:0000256" key="1">
    <source>
        <dbReference type="ARBA" id="ARBA00004196"/>
    </source>
</evidence>
<keyword evidence="14" id="KW-1185">Reference proteome</keyword>
<protein>
    <recommendedName>
        <fullName evidence="12">LNR domain-containing protein</fullName>
    </recommendedName>
</protein>
<dbReference type="Pfam" id="PF00066">
    <property type="entry name" value="Notch"/>
    <property type="match status" value="4"/>
</dbReference>
<keyword evidence="8" id="KW-1015">Disulfide bond</keyword>
<dbReference type="PANTHER" id="PTHR11319">
    <property type="entry name" value="G PROTEIN-COUPLED RECEPTOR-RELATED"/>
    <property type="match status" value="1"/>
</dbReference>
<dbReference type="PANTHER" id="PTHR11319:SF35">
    <property type="entry name" value="OUTER MEMBRANE PROTEIN PMPC-RELATED"/>
    <property type="match status" value="1"/>
</dbReference>
<dbReference type="SUPFAM" id="SSF51126">
    <property type="entry name" value="Pectin lyase-like"/>
    <property type="match status" value="4"/>
</dbReference>
<sequence length="1962" mass="217340">MWLQVIVLLASASGINIACNPNDCPPISVNFNQRGDTSCNLNCMTSYCDFDSQELKNSPNNYLNSDCTKACLASTSWKCKTAKLGNGVCDNSCNTPACGYDFGDCGYCAPSCNLYLGFQQQLGGSCDLECNTTSCYYDYGACLDCAIGCNSTVLGDGTCNQECNNKKCGFDNGDCLNTSCAPNCFFWMINNSICDEACHVQECNYDGTDCDCSPGCFSELLENDECDEICNNSLCEWDGGDCGYCASGCFLDMLINNVCDAACNNFACKYDYYVCKCNDGCLAEDYGKCKPECLTVDCIYDQVSPDPSKRCNNKDLVLYTLYQQAIYNDPRHLVYFDNCSSVSSNKCSLQMSINQTKCYSECNFLECNYGLCNLTSNCYSMPTDAWSLCHIWRSSGWYFENKSNSLISNIYFLGQVLSYDSEYKKSNLPDFWIFYATSTQAGISPSGEGSYFLPFETLDYAFSSILNLQAEVNVLILANDGNYTLTQNWDWQRYNIKKFTLMPLEKDKVIIRINGWTQLSLEVGANSTFKNLIFDGSGQFNNCNDSVYCEYCSYSTYNETDGFYYSDRNQPISQNLPVDICSKQDSSLSLFSLNGQAFILKNVEIKNFRFNYDSIIAGNGILKLYNVNFDNIRLSGKEKSAVIYAQSQYDFEISYIGGSLTRLNNGYEFGDSLDFSGFLYVETEASILIKNVKFKYNLVYKKSKISLSSGSLIYIDLIKQIEIENCTFMYNYCENGLFYINLDISEYTADYNETLYLKTLLLNNIYIHDSQFTSNYGNFGLVYISFLGMLLNIYLDNLTFESNGADNGSLIYIYNAQILDEYKAETVRTIDISSTKTVSVILSPRWCNIFNIYFKNNYATGMLNTINLVYFYLYNLTIDSSGSPNNDKNIKTLLLDYFIENRQIEDLYISRPKMHPKILDCDFMVSLTDSYNFSIYNLSLSNNVCRNSSPNFQIYNSGINEITKISCFNNTGNGPLPICLYIAGNLDRNLSNSIFIKNTNYFVSGYGAVQIKSENNFHVKNCSFEENSASLAPAIYAMCQNIYILNSTFESNESKQGNGGTLHFISATSTIRRSVTIESSSFWNNYAYANGGGVYLEEKSAITGGIELKIIGASFVGNSATYGSGLFIDQSAALSQDSIISSSIFQENSSSKSGAIFLQYYRGIILIQNSEFVENTSVLSAVLHIDIAEDTENLNSKVKIEFSTFRGNKGKSIIYGDNQNRNSSIETKNCLFEYNKGIVVYLDFDYFSETGSIFQYNSAPIASCFYLQNSAVLYASSIFLNNTSEKYGGVISITFKSIFYCDHCTFTKNQALKAKGGVLVSEQDSQFSISNSQFIQNSCGTDGSAIFVFNCNSTASSIAHIDFLNNHAYGSGLISLISSQISISSINISSNSAEIQTSGIKLAHSIVNIYDSVFENQASISGNFIYAIAGSYGFIKNTTFYKGNSSENGGAIYSSSSTLLIESSSFSQLFSRIGGAIYCAFGSSASISNCDFFELENSTDLGIINANQATLSVQNSRIHQFSATAIYGNQLKKLEIENSVFSNGLGSNGGAVWCESCSKVSIRSSVFENNTAATYGGALYFTTTSRVKAVHEISTSTFKSNTAQNGGAIYSDDIDLDVLLSLFILNKAISSQDSDSNIEFGKGGGILVSCSTYQSCKLNIKSNNFTENTAKYNGGAISWDYKLPNFANNSYLNNSAEYGDEIASFPAKLMRINIDGILEGYKNNTGSADPISISNLTEIAPGQNIKSPLLIALVDQSNSIIQTDNWSTAELIAINSTTQISGKIKVTSVKGIFNFSEFSISEEPGSDIQIMVTSIAIDTDKLKNSGEDFFSKNLVFNGNIRKCEIGEIKTGKNCEICPEGFYSLNPSLMACNACPETAICYGNWTMVPRPGYWRDNKYTEKFWECPYPSACLGSPNKTHISYTGECSKGYKGNKCQSCKKGYTHTFIISVKSVQAQQSIYWY</sequence>
<feature type="domain" description="LNR" evidence="12">
    <location>
        <begin position="67"/>
        <end position="106"/>
    </location>
</feature>
<keyword evidence="5 11" id="KW-0732">Signal</keyword>
<dbReference type="GO" id="GO:0005576">
    <property type="term" value="C:extracellular region"/>
    <property type="evidence" value="ECO:0007669"/>
    <property type="project" value="UniProtKB-SubCell"/>
</dbReference>
<evidence type="ECO:0000313" key="14">
    <source>
        <dbReference type="Proteomes" id="UP001162131"/>
    </source>
</evidence>
<keyword evidence="7" id="KW-0472">Membrane</keyword>
<dbReference type="EMBL" id="CAJZBQ010000008">
    <property type="protein sequence ID" value="CAG9312679.1"/>
    <property type="molecule type" value="Genomic_DNA"/>
</dbReference>
<evidence type="ECO:0000256" key="4">
    <source>
        <dbReference type="ARBA" id="ARBA00022525"/>
    </source>
</evidence>
<comment type="subcellular location">
    <subcellularLocation>
        <location evidence="1">Cell envelope</location>
    </subcellularLocation>
    <subcellularLocation>
        <location evidence="2">Cell outer membrane</location>
    </subcellularLocation>
    <subcellularLocation>
        <location evidence="3">Secreted</location>
    </subcellularLocation>
</comment>
<dbReference type="SMART" id="SM00710">
    <property type="entry name" value="PbH1"/>
    <property type="match status" value="13"/>
</dbReference>
<feature type="chain" id="PRO_5043650484" description="LNR domain-containing protein" evidence="11">
    <location>
        <begin position="19"/>
        <end position="1962"/>
    </location>
</feature>
<dbReference type="InterPro" id="IPR006626">
    <property type="entry name" value="PbH1"/>
</dbReference>
<dbReference type="InterPro" id="IPR000800">
    <property type="entry name" value="Notch_dom"/>
</dbReference>
<evidence type="ECO:0000313" key="13">
    <source>
        <dbReference type="EMBL" id="CAG9312679.1"/>
    </source>
</evidence>
<evidence type="ECO:0000256" key="10">
    <source>
        <dbReference type="ARBA" id="ARBA00023237"/>
    </source>
</evidence>
<evidence type="ECO:0000256" key="9">
    <source>
        <dbReference type="ARBA" id="ARBA00023180"/>
    </source>
</evidence>
<dbReference type="Proteomes" id="UP001162131">
    <property type="component" value="Unassembled WGS sequence"/>
</dbReference>